<name>A0A498GZ37_9EURY</name>
<organism evidence="1 2">
    <name type="scientific">Methanoculleus taiwanensis</name>
    <dbReference type="NCBI Taxonomy" id="1550565"/>
    <lineage>
        <taxon>Archaea</taxon>
        <taxon>Methanobacteriati</taxon>
        <taxon>Methanobacteriota</taxon>
        <taxon>Stenosarchaea group</taxon>
        <taxon>Methanomicrobia</taxon>
        <taxon>Methanomicrobiales</taxon>
        <taxon>Methanomicrobiaceae</taxon>
        <taxon>Methanoculleus</taxon>
    </lineage>
</organism>
<dbReference type="Gene3D" id="3.40.50.10480">
    <property type="entry name" value="Probable brix-domain ribosomal biogenesis protein"/>
    <property type="match status" value="1"/>
</dbReference>
<protein>
    <submittedName>
        <fullName evidence="1">Uncharacterized protein</fullName>
    </submittedName>
</protein>
<reference evidence="1 2" key="1">
    <citation type="journal article" date="2015" name="Int. J. Syst. Evol. Microbiol.">
        <title>Methanoculleus taiwanensis sp. nov., a methanogen isolated from deep marine sediment at the deformation front area near Taiwan.</title>
        <authorList>
            <person name="Weng C.Y."/>
            <person name="Chen S.C."/>
            <person name="Lai M.C."/>
            <person name="Wu S.Y."/>
            <person name="Lin S."/>
            <person name="Yang T.F."/>
            <person name="Chen P.C."/>
        </authorList>
    </citation>
    <scope>NUCLEOTIDE SEQUENCE [LARGE SCALE GENOMIC DNA]</scope>
    <source>
        <strain evidence="1 2">CYW4</strain>
    </source>
</reference>
<dbReference type="AlphaFoldDB" id="A0A498GZ37"/>
<gene>
    <name evidence="1" type="ORF">ABH15_12910</name>
</gene>
<dbReference type="SUPFAM" id="SSF52954">
    <property type="entry name" value="Class II aaRS ABD-related"/>
    <property type="match status" value="1"/>
</dbReference>
<keyword evidence="2" id="KW-1185">Reference proteome</keyword>
<sequence>MTVVTTSRKPLPEVRSLARDMAFALGGRYFTRGKMGMSELLAEDRTALVISKQGRIFLLQVYGDDTPVATVSLSGFSVEYREGTIRRGLYVADRPVFDDLKDHIAVSHAEDLPEHTIEFDGTQRKHYILTLTEP</sequence>
<dbReference type="OrthoDB" id="117530at2157"/>
<dbReference type="EMBL" id="LHQS01000004">
    <property type="protein sequence ID" value="RXE55120.1"/>
    <property type="molecule type" value="Genomic_DNA"/>
</dbReference>
<dbReference type="Proteomes" id="UP000290932">
    <property type="component" value="Unassembled WGS sequence"/>
</dbReference>
<evidence type="ECO:0000313" key="2">
    <source>
        <dbReference type="Proteomes" id="UP000290932"/>
    </source>
</evidence>
<proteinExistence type="predicted"/>
<accession>A0A498GZ37</accession>
<comment type="caution">
    <text evidence="1">The sequence shown here is derived from an EMBL/GenBank/DDBJ whole genome shotgun (WGS) entry which is preliminary data.</text>
</comment>
<dbReference type="RefSeq" id="WP_128695004.1">
    <property type="nucleotide sequence ID" value="NZ_LHQS01000004.1"/>
</dbReference>
<evidence type="ECO:0000313" key="1">
    <source>
        <dbReference type="EMBL" id="RXE55120.1"/>
    </source>
</evidence>